<evidence type="ECO:0000313" key="2">
    <source>
        <dbReference type="Proteomes" id="UP000708347"/>
    </source>
</evidence>
<dbReference type="EMBL" id="VBSB01000017">
    <property type="protein sequence ID" value="NTY62628.1"/>
    <property type="molecule type" value="Genomic_DNA"/>
</dbReference>
<gene>
    <name evidence="1" type="ORF">FEG63_24125</name>
</gene>
<comment type="caution">
    <text evidence="1">The sequence shown here is derived from an EMBL/GenBank/DDBJ whole genome shotgun (WGS) entry which is preliminary data.</text>
</comment>
<dbReference type="RefSeq" id="WP_174400343.1">
    <property type="nucleotide sequence ID" value="NZ_VBSB01000017.1"/>
</dbReference>
<protein>
    <submittedName>
        <fullName evidence="1">Uncharacterized protein</fullName>
    </submittedName>
</protein>
<proteinExistence type="predicted"/>
<name>A0ABX2K198_9MYCO</name>
<reference evidence="1 2" key="1">
    <citation type="submission" date="2019-05" db="EMBL/GenBank/DDBJ databases">
        <title>Mycolicibacterium sphagni ENV482 genome assembly.</title>
        <authorList>
            <person name="Chen W."/>
            <person name="Faulkner N.W."/>
            <person name="Hyman M.R."/>
        </authorList>
    </citation>
    <scope>NUCLEOTIDE SEQUENCE [LARGE SCALE GENOMIC DNA]</scope>
    <source>
        <strain evidence="1 2">ENV482</strain>
    </source>
</reference>
<organism evidence="1 2">
    <name type="scientific">Mycolicibacterium sphagni</name>
    <dbReference type="NCBI Taxonomy" id="1786"/>
    <lineage>
        <taxon>Bacteria</taxon>
        <taxon>Bacillati</taxon>
        <taxon>Actinomycetota</taxon>
        <taxon>Actinomycetes</taxon>
        <taxon>Mycobacteriales</taxon>
        <taxon>Mycobacteriaceae</taxon>
        <taxon>Mycolicibacterium</taxon>
    </lineage>
</organism>
<dbReference type="Proteomes" id="UP000708347">
    <property type="component" value="Unassembled WGS sequence"/>
</dbReference>
<accession>A0ABX2K198</accession>
<evidence type="ECO:0000313" key="1">
    <source>
        <dbReference type="EMBL" id="NTY62628.1"/>
    </source>
</evidence>
<sequence length="113" mass="12453">MTTEFYDEDAFFEAWKTAVNLAGSGYFGVTHTPTTARNKWDLEPRVDRITDDLPVLSSGESIFLAALVSFYDAESGGEMLKVVGARGLSDLSARLDEPRRQVVADLLVSYAGW</sequence>
<keyword evidence="2" id="KW-1185">Reference proteome</keyword>